<feature type="transmembrane region" description="Helical" evidence="1">
    <location>
        <begin position="42"/>
        <end position="59"/>
    </location>
</feature>
<keyword evidence="1" id="KW-1133">Transmembrane helix</keyword>
<keyword evidence="3" id="KW-1185">Reference proteome</keyword>
<dbReference type="EMBL" id="JBHSRD010000003">
    <property type="protein sequence ID" value="MFC6007119.1"/>
    <property type="molecule type" value="Genomic_DNA"/>
</dbReference>
<evidence type="ECO:0000313" key="2">
    <source>
        <dbReference type="EMBL" id="MFC6007119.1"/>
    </source>
</evidence>
<organism evidence="2 3">
    <name type="scientific">Angustibacter luteus</name>
    <dbReference type="NCBI Taxonomy" id="658456"/>
    <lineage>
        <taxon>Bacteria</taxon>
        <taxon>Bacillati</taxon>
        <taxon>Actinomycetota</taxon>
        <taxon>Actinomycetes</taxon>
        <taxon>Kineosporiales</taxon>
        <taxon>Kineosporiaceae</taxon>
    </lineage>
</organism>
<accession>A0ABW1JE55</accession>
<sequence length="166" mass="16032">MLVFLIVGAAGLVLLLGSLLLDGVLDSVLPSFDLPGGDVISGPALGAFVTAFGAMGAIVSSAGAGTGVACLAGLGAGLLLGALVAVVTRSMVRTATDATPRSLDLVGLTGTVVTAIPADGLGEISVRLAGAPHKLNARSAAAVLAGTTVEVTEVLSSTSVRVTARA</sequence>
<proteinExistence type="predicted"/>
<name>A0ABW1JE55_9ACTN</name>
<protein>
    <recommendedName>
        <fullName evidence="4">NfeD-like C-terminal domain-containing protein</fullName>
    </recommendedName>
</protein>
<dbReference type="RefSeq" id="WP_345715924.1">
    <property type="nucleotide sequence ID" value="NZ_BAABFP010000004.1"/>
</dbReference>
<evidence type="ECO:0000313" key="3">
    <source>
        <dbReference type="Proteomes" id="UP001596189"/>
    </source>
</evidence>
<evidence type="ECO:0008006" key="4">
    <source>
        <dbReference type="Google" id="ProtNLM"/>
    </source>
</evidence>
<gene>
    <name evidence="2" type="ORF">ACFQDO_08255</name>
</gene>
<dbReference type="Gene3D" id="2.40.50.140">
    <property type="entry name" value="Nucleic acid-binding proteins"/>
    <property type="match status" value="1"/>
</dbReference>
<dbReference type="Proteomes" id="UP001596189">
    <property type="component" value="Unassembled WGS sequence"/>
</dbReference>
<feature type="transmembrane region" description="Helical" evidence="1">
    <location>
        <begin position="66"/>
        <end position="87"/>
    </location>
</feature>
<keyword evidence="1" id="KW-0472">Membrane</keyword>
<reference evidence="3" key="1">
    <citation type="journal article" date="2019" name="Int. J. Syst. Evol. Microbiol.">
        <title>The Global Catalogue of Microorganisms (GCM) 10K type strain sequencing project: providing services to taxonomists for standard genome sequencing and annotation.</title>
        <authorList>
            <consortium name="The Broad Institute Genomics Platform"/>
            <consortium name="The Broad Institute Genome Sequencing Center for Infectious Disease"/>
            <person name="Wu L."/>
            <person name="Ma J."/>
        </authorList>
    </citation>
    <scope>NUCLEOTIDE SEQUENCE [LARGE SCALE GENOMIC DNA]</scope>
    <source>
        <strain evidence="3">KACC 14249</strain>
    </source>
</reference>
<keyword evidence="1" id="KW-0812">Transmembrane</keyword>
<evidence type="ECO:0000256" key="1">
    <source>
        <dbReference type="SAM" id="Phobius"/>
    </source>
</evidence>
<dbReference type="InterPro" id="IPR012340">
    <property type="entry name" value="NA-bd_OB-fold"/>
</dbReference>
<comment type="caution">
    <text evidence="2">The sequence shown here is derived from an EMBL/GenBank/DDBJ whole genome shotgun (WGS) entry which is preliminary data.</text>
</comment>